<feature type="transmembrane region" description="Helical" evidence="4">
    <location>
        <begin position="145"/>
        <end position="168"/>
    </location>
</feature>
<dbReference type="AlphaFoldDB" id="A0A813M5D9"/>
<keyword evidence="1 2" id="KW-0808">Transferase</keyword>
<dbReference type="GO" id="GO:0016020">
    <property type="term" value="C:membrane"/>
    <property type="evidence" value="ECO:0007669"/>
    <property type="project" value="InterPro"/>
</dbReference>
<evidence type="ECO:0000256" key="1">
    <source>
        <dbReference type="ARBA" id="ARBA00022679"/>
    </source>
</evidence>
<name>A0A813M5D9_POLGL</name>
<feature type="region of interest" description="Disordered" evidence="3">
    <location>
        <begin position="1"/>
        <end position="40"/>
    </location>
</feature>
<dbReference type="InterPro" id="IPR000462">
    <property type="entry name" value="CDP-OH_P_trans"/>
</dbReference>
<organism evidence="5 6">
    <name type="scientific">Polarella glacialis</name>
    <name type="common">Dinoflagellate</name>
    <dbReference type="NCBI Taxonomy" id="89957"/>
    <lineage>
        <taxon>Eukaryota</taxon>
        <taxon>Sar</taxon>
        <taxon>Alveolata</taxon>
        <taxon>Dinophyceae</taxon>
        <taxon>Suessiales</taxon>
        <taxon>Suessiaceae</taxon>
        <taxon>Polarella</taxon>
    </lineage>
</organism>
<evidence type="ECO:0008006" key="7">
    <source>
        <dbReference type="Google" id="ProtNLM"/>
    </source>
</evidence>
<feature type="transmembrane region" description="Helical" evidence="4">
    <location>
        <begin position="50"/>
        <end position="73"/>
    </location>
</feature>
<proteinExistence type="inferred from homology"/>
<dbReference type="Proteomes" id="UP000626109">
    <property type="component" value="Unassembled WGS sequence"/>
</dbReference>
<evidence type="ECO:0000313" key="6">
    <source>
        <dbReference type="Proteomes" id="UP000626109"/>
    </source>
</evidence>
<dbReference type="InterPro" id="IPR043130">
    <property type="entry name" value="CDP-OH_PTrfase_TM_dom"/>
</dbReference>
<feature type="compositionally biased region" description="Low complexity" evidence="3">
    <location>
        <begin position="1"/>
        <end position="15"/>
    </location>
</feature>
<keyword evidence="4" id="KW-1133">Transmembrane helix</keyword>
<keyword evidence="4" id="KW-0472">Membrane</keyword>
<keyword evidence="4" id="KW-0812">Transmembrane</keyword>
<gene>
    <name evidence="5" type="ORF">PGLA2088_LOCUS50450</name>
</gene>
<dbReference type="GO" id="GO:0008654">
    <property type="term" value="P:phospholipid biosynthetic process"/>
    <property type="evidence" value="ECO:0007669"/>
    <property type="project" value="InterPro"/>
</dbReference>
<feature type="non-terminal residue" evidence="5">
    <location>
        <position position="247"/>
    </location>
</feature>
<accession>A0A813M5D9</accession>
<dbReference type="Gene3D" id="1.20.120.1760">
    <property type="match status" value="1"/>
</dbReference>
<evidence type="ECO:0000256" key="3">
    <source>
        <dbReference type="SAM" id="MobiDB-lite"/>
    </source>
</evidence>
<feature type="transmembrane region" description="Helical" evidence="4">
    <location>
        <begin position="180"/>
        <end position="200"/>
    </location>
</feature>
<dbReference type="Pfam" id="PF01066">
    <property type="entry name" value="CDP-OH_P_transf"/>
    <property type="match status" value="1"/>
</dbReference>
<dbReference type="PROSITE" id="PS00379">
    <property type="entry name" value="CDP_ALCOHOL_P_TRANSF"/>
    <property type="match status" value="1"/>
</dbReference>
<sequence length="247" mass="26923">DSAPSESMSSSRVNSVPRKPVGAKPGSDKPAVPNIKRDSSSREMMLERSVIVRNIPNAITCVTVGCGFLLMASTSIPGISPQVCVFATFLGLAADILDGQAARWLRVKSKFGATFDQLADLTCFGIGPAIFFTRQRQMALEGEGIGFHTVLTAVAGYSYMLCSTYRIARELIVHDGSRPLYFVGIPTNLACIPVVPLSALFPDSWWLPWLIFLLSGMMVMPYRVPKGLFLFNVSETQVKFCCQGRAD</sequence>
<evidence type="ECO:0000256" key="2">
    <source>
        <dbReference type="RuleBase" id="RU003750"/>
    </source>
</evidence>
<comment type="caution">
    <text evidence="5">The sequence shown here is derived from an EMBL/GenBank/DDBJ whole genome shotgun (WGS) entry which is preliminary data.</text>
</comment>
<dbReference type="InterPro" id="IPR048254">
    <property type="entry name" value="CDP_ALCOHOL_P_TRANSF_CS"/>
</dbReference>
<feature type="transmembrane region" description="Helical" evidence="4">
    <location>
        <begin position="206"/>
        <end position="224"/>
    </location>
</feature>
<evidence type="ECO:0000313" key="5">
    <source>
        <dbReference type="EMBL" id="CAE8741417.1"/>
    </source>
</evidence>
<dbReference type="GO" id="GO:0016780">
    <property type="term" value="F:phosphotransferase activity, for other substituted phosphate groups"/>
    <property type="evidence" value="ECO:0007669"/>
    <property type="project" value="InterPro"/>
</dbReference>
<comment type="similarity">
    <text evidence="2">Belongs to the CDP-alcohol phosphatidyltransferase class-I family.</text>
</comment>
<reference evidence="5" key="1">
    <citation type="submission" date="2021-02" db="EMBL/GenBank/DDBJ databases">
        <authorList>
            <person name="Dougan E. K."/>
            <person name="Rhodes N."/>
            <person name="Thang M."/>
            <person name="Chan C."/>
        </authorList>
    </citation>
    <scope>NUCLEOTIDE SEQUENCE</scope>
</reference>
<protein>
    <recommendedName>
        <fullName evidence="7">CDP-diacylglycerol--serine O-phosphatidyltransferase</fullName>
    </recommendedName>
</protein>
<evidence type="ECO:0000256" key="4">
    <source>
        <dbReference type="SAM" id="Phobius"/>
    </source>
</evidence>
<dbReference type="EMBL" id="CAJNNW010037382">
    <property type="protein sequence ID" value="CAE8741417.1"/>
    <property type="molecule type" value="Genomic_DNA"/>
</dbReference>